<reference evidence="2 3" key="1">
    <citation type="submission" date="2023-06" db="EMBL/GenBank/DDBJ databases">
        <title>Sporosarcina sp. nov., isolated from Korean tranditional fermented seafood 'Jeotgal'.</title>
        <authorList>
            <person name="Yang A.I."/>
            <person name="Shin N.-R."/>
        </authorList>
    </citation>
    <scope>NUCLEOTIDE SEQUENCE [LARGE SCALE GENOMIC DNA]</scope>
    <source>
        <strain evidence="2 3">T2O-4</strain>
    </source>
</reference>
<sequence>MQTDYINEFIKIYKSVFGVTNRINTYWKMDKKINYFVILTGIFGVFYIMLSVVWKSSYAYIALILYVASCIVVSIWINSFIKRKYNDVNYLEEQFAADFIDRVNEEMYFDLKSEKERSVIEEYLQFHSDKEKHKKTFVSIFKPGVSWIALIFPVILPMIVSLEEKEIVYFIILLSIYVVVISTFALGFMREINGLTKASIITSILEMLNIEKMRSLKQEIMENRLDGLLSSRDFTRITLELLREAGYKEANMENIALYQSALHSIEGNVDREWLRQIIRETNELK</sequence>
<organism evidence="2 3">
    <name type="scientific">Sporosarcina oncorhynchi</name>
    <dbReference type="NCBI Taxonomy" id="3056444"/>
    <lineage>
        <taxon>Bacteria</taxon>
        <taxon>Bacillati</taxon>
        <taxon>Bacillota</taxon>
        <taxon>Bacilli</taxon>
        <taxon>Bacillales</taxon>
        <taxon>Caryophanaceae</taxon>
        <taxon>Sporosarcina</taxon>
    </lineage>
</organism>
<feature type="transmembrane region" description="Helical" evidence="1">
    <location>
        <begin position="167"/>
        <end position="189"/>
    </location>
</feature>
<dbReference type="EMBL" id="CP129118">
    <property type="protein sequence ID" value="WOV88155.1"/>
    <property type="molecule type" value="Genomic_DNA"/>
</dbReference>
<keyword evidence="1" id="KW-0472">Membrane</keyword>
<proteinExistence type="predicted"/>
<protein>
    <submittedName>
        <fullName evidence="2">Uncharacterized protein</fullName>
    </submittedName>
</protein>
<evidence type="ECO:0000313" key="3">
    <source>
        <dbReference type="Proteomes" id="UP001303902"/>
    </source>
</evidence>
<accession>A0ABZ0L6M9</accession>
<name>A0ABZ0L6M9_9BACL</name>
<feature type="transmembrane region" description="Helical" evidence="1">
    <location>
        <begin position="60"/>
        <end position="81"/>
    </location>
</feature>
<keyword evidence="3" id="KW-1185">Reference proteome</keyword>
<keyword evidence="1" id="KW-0812">Transmembrane</keyword>
<feature type="transmembrane region" description="Helical" evidence="1">
    <location>
        <begin position="140"/>
        <end position="161"/>
    </location>
</feature>
<evidence type="ECO:0000313" key="2">
    <source>
        <dbReference type="EMBL" id="WOV88155.1"/>
    </source>
</evidence>
<dbReference type="Proteomes" id="UP001303902">
    <property type="component" value="Chromosome"/>
</dbReference>
<dbReference type="RefSeq" id="WP_317968920.1">
    <property type="nucleotide sequence ID" value="NZ_CP129118.1"/>
</dbReference>
<gene>
    <name evidence="2" type="ORF">QWT69_03245</name>
</gene>
<evidence type="ECO:0000256" key="1">
    <source>
        <dbReference type="SAM" id="Phobius"/>
    </source>
</evidence>
<keyword evidence="1" id="KW-1133">Transmembrane helix</keyword>
<feature type="transmembrane region" description="Helical" evidence="1">
    <location>
        <begin position="33"/>
        <end position="54"/>
    </location>
</feature>